<gene>
    <name evidence="3" type="ORF">GCM10025870_13190</name>
</gene>
<organism evidence="3 4">
    <name type="scientific">Agromyces marinus</name>
    <dbReference type="NCBI Taxonomy" id="1389020"/>
    <lineage>
        <taxon>Bacteria</taxon>
        <taxon>Bacillati</taxon>
        <taxon>Actinomycetota</taxon>
        <taxon>Actinomycetes</taxon>
        <taxon>Micrococcales</taxon>
        <taxon>Microbacteriaceae</taxon>
        <taxon>Agromyces</taxon>
    </lineage>
</organism>
<accession>A0ABM8H0J2</accession>
<dbReference type="PANTHER" id="PTHR10742:SF410">
    <property type="entry name" value="LYSINE-SPECIFIC HISTONE DEMETHYLASE 2"/>
    <property type="match status" value="1"/>
</dbReference>
<dbReference type="SUPFAM" id="SSF51905">
    <property type="entry name" value="FAD/NAD(P)-binding domain"/>
    <property type="match status" value="2"/>
</dbReference>
<dbReference type="PANTHER" id="PTHR10742">
    <property type="entry name" value="FLAVIN MONOAMINE OXIDASE"/>
    <property type="match status" value="1"/>
</dbReference>
<dbReference type="PROSITE" id="PS51257">
    <property type="entry name" value="PROKAR_LIPOPROTEIN"/>
    <property type="match status" value="1"/>
</dbReference>
<dbReference type="Pfam" id="PF01593">
    <property type="entry name" value="Amino_oxidase"/>
    <property type="match status" value="3"/>
</dbReference>
<proteinExistence type="predicted"/>
<dbReference type="InterPro" id="IPR002937">
    <property type="entry name" value="Amino_oxidase"/>
</dbReference>
<feature type="domain" description="Amine oxidase" evidence="2">
    <location>
        <begin position="142"/>
        <end position="207"/>
    </location>
</feature>
<dbReference type="Gene3D" id="3.50.50.60">
    <property type="entry name" value="FAD/NAD(P)-binding domain"/>
    <property type="match status" value="2"/>
</dbReference>
<evidence type="ECO:0000313" key="3">
    <source>
        <dbReference type="EMBL" id="BDZ54246.1"/>
    </source>
</evidence>
<dbReference type="InterPro" id="IPR036188">
    <property type="entry name" value="FAD/NAD-bd_sf"/>
</dbReference>
<dbReference type="Proteomes" id="UP001321477">
    <property type="component" value="Chromosome"/>
</dbReference>
<feature type="region of interest" description="Disordered" evidence="1">
    <location>
        <begin position="29"/>
        <end position="57"/>
    </location>
</feature>
<name>A0ABM8H0J2_9MICO</name>
<dbReference type="EMBL" id="AP027734">
    <property type="protein sequence ID" value="BDZ54246.1"/>
    <property type="molecule type" value="Genomic_DNA"/>
</dbReference>
<evidence type="ECO:0000256" key="1">
    <source>
        <dbReference type="SAM" id="MobiDB-lite"/>
    </source>
</evidence>
<dbReference type="SUPFAM" id="SSF54373">
    <property type="entry name" value="FAD-linked reductases, C-terminal domain"/>
    <property type="match status" value="1"/>
</dbReference>
<evidence type="ECO:0000259" key="2">
    <source>
        <dbReference type="Pfam" id="PF01593"/>
    </source>
</evidence>
<evidence type="ECO:0000313" key="4">
    <source>
        <dbReference type="Proteomes" id="UP001321477"/>
    </source>
</evidence>
<reference evidence="4" key="1">
    <citation type="journal article" date="2019" name="Int. J. Syst. Evol. Microbiol.">
        <title>The Global Catalogue of Microorganisms (GCM) 10K type strain sequencing project: providing services to taxonomists for standard genome sequencing and annotation.</title>
        <authorList>
            <consortium name="The Broad Institute Genomics Platform"/>
            <consortium name="The Broad Institute Genome Sequencing Center for Infectious Disease"/>
            <person name="Wu L."/>
            <person name="Ma J."/>
        </authorList>
    </citation>
    <scope>NUCLEOTIDE SEQUENCE [LARGE SCALE GENOMIC DNA]</scope>
    <source>
        <strain evidence="4">NBRC 109019</strain>
    </source>
</reference>
<feature type="domain" description="Amine oxidase" evidence="2">
    <location>
        <begin position="309"/>
        <end position="484"/>
    </location>
</feature>
<keyword evidence="4" id="KW-1185">Reference proteome</keyword>
<feature type="compositionally biased region" description="Pro residues" evidence="1">
    <location>
        <begin position="36"/>
        <end position="52"/>
    </location>
</feature>
<dbReference type="RefSeq" id="WP_286329549.1">
    <property type="nucleotide sequence ID" value="NZ_AP027734.1"/>
</dbReference>
<feature type="domain" description="Amine oxidase" evidence="2">
    <location>
        <begin position="51"/>
        <end position="125"/>
    </location>
</feature>
<dbReference type="InterPro" id="IPR050281">
    <property type="entry name" value="Flavin_monoamine_oxidase"/>
</dbReference>
<sequence length="496" mass="50407">MEVRWPGERMPRRAFLAGGLGGLALALTACTDGDPTPTPTPTHPPAPTPGAVPAPTAFRRSRWSSDPFVRGAFSFDGVGATSDLRAALGEPVAGRLVITGEATSPDAPGTVHGAYAEGLRAAREIAAASEPGDRIAIIGAGIAGLAAARSLVDDGFEVVVVEAGDTVGGRLRTVDDAAFGGPIELGSPFASADAALASAMTDAAVETTPYEPVSQVRDTTGRVVAPSSEGTDAIDGAVAWARERGTDLSLTDALIGSGAIPAPGEPGADGLSPRDWLVHAIATGVEPAAGAVPGRVSAQRFEPGRAWPPDERVTGGWTTLVDLLADGVRIAGSSVVTGISIDDEGVGMRLDTGESLRMHRVVVTASIGVLKTDTITFDPPLPLRHQRAIGVLGMGALDLAWLAFDEPFWRTAGGAHAADGTSGAEPDVFTLVGATPTVAAWLDLGEGPERAVLVGVIAAQHARRIAELDDADALAELLEALAPFATGASATPPSED</sequence>
<protein>
    <recommendedName>
        <fullName evidence="2">Amine oxidase domain-containing protein</fullName>
    </recommendedName>
</protein>